<dbReference type="PANTHER" id="PTHR19328">
    <property type="entry name" value="HEDGEHOG-INTERACTING PROTEIN"/>
    <property type="match status" value="1"/>
</dbReference>
<dbReference type="InterPro" id="IPR011042">
    <property type="entry name" value="6-blade_b-propeller_TolB-like"/>
</dbReference>
<comment type="caution">
    <text evidence="2">The sequence shown here is derived from an EMBL/GenBank/DDBJ whole genome shotgun (WGS) entry which is preliminary data.</text>
</comment>
<feature type="domain" description="Pyrroloquinoline quinone-dependent pyranose dehydrogenase beta-propeller" evidence="1">
    <location>
        <begin position="301"/>
        <end position="412"/>
    </location>
</feature>
<gene>
    <name evidence="2" type="ORF">GOB93_11580</name>
</gene>
<dbReference type="Gene3D" id="2.120.10.30">
    <property type="entry name" value="TolB, C-terminal domain"/>
    <property type="match status" value="1"/>
</dbReference>
<evidence type="ECO:0000313" key="3">
    <source>
        <dbReference type="Proteomes" id="UP000635278"/>
    </source>
</evidence>
<dbReference type="RefSeq" id="WP_173583668.1">
    <property type="nucleotide sequence ID" value="NZ_WOTB01000014.1"/>
</dbReference>
<proteinExistence type="predicted"/>
<evidence type="ECO:0000259" key="1">
    <source>
        <dbReference type="Pfam" id="PF22807"/>
    </source>
</evidence>
<accession>A0ABX0JTB6</accession>
<organism evidence="2 3">
    <name type="scientific">Acetobacter musti</name>
    <dbReference type="NCBI Taxonomy" id="864732"/>
    <lineage>
        <taxon>Bacteria</taxon>
        <taxon>Pseudomonadati</taxon>
        <taxon>Pseudomonadota</taxon>
        <taxon>Alphaproteobacteria</taxon>
        <taxon>Acetobacterales</taxon>
        <taxon>Acetobacteraceae</taxon>
        <taxon>Acetobacter</taxon>
    </lineage>
</organism>
<keyword evidence="3" id="KW-1185">Reference proteome</keyword>
<dbReference type="Proteomes" id="UP000635278">
    <property type="component" value="Unassembled WGS sequence"/>
</dbReference>
<evidence type="ECO:0000313" key="2">
    <source>
        <dbReference type="EMBL" id="NHN85278.1"/>
    </source>
</evidence>
<reference evidence="2 3" key="1">
    <citation type="journal article" date="2020" name="Int. J. Syst. Evol. Microbiol.">
        <title>Novel acetic acid bacteria from cider fermentations: Acetobacter conturbans sp. nov. and Acetobacter fallax sp. nov.</title>
        <authorList>
            <person name="Sombolestani A.S."/>
            <person name="Cleenwerck I."/>
            <person name="Cnockaert M."/>
            <person name="Borremans W."/>
            <person name="Wieme A.D."/>
            <person name="De Vuyst L."/>
            <person name="Vandamme P."/>
        </authorList>
    </citation>
    <scope>NUCLEOTIDE SEQUENCE [LARGE SCALE GENOMIC DNA]</scope>
    <source>
        <strain evidence="2 3">LMG 30640</strain>
    </source>
</reference>
<dbReference type="InterPro" id="IPR054539">
    <property type="entry name" value="Beta-prop_PDH"/>
</dbReference>
<name>A0ABX0JTB6_9PROT</name>
<dbReference type="Pfam" id="PF22807">
    <property type="entry name" value="TrAA12"/>
    <property type="match status" value="1"/>
</dbReference>
<dbReference type="EMBL" id="WOTB01000014">
    <property type="protein sequence ID" value="NHN85278.1"/>
    <property type="molecule type" value="Genomic_DNA"/>
</dbReference>
<sequence length="423" mass="44911">MPAQTTLLRSVVQRLPCVFLTFLILATLAAWPGRPAQAQPDPYLPHGNCDGFPRVDLQTPAGLCVGLVASGLGFPRGVAVSGDTIYVADMGGWHHAQGQLLALNHNGHDKPKILLAQLDRPNGLTFGADGQLYISFPDHIARIVLHPNGTADQQTVLTGLPGTGRNPLPALAAGPDGTLYVSVGSATNNCETETGKAPDATRRCTETEEKPPRAAILRFRPGPAPLTARSGDVVATGLRNPMALTVLPGGALLAAVNARDSIDSADPTLSDGDLPHDTWQIIRKGADYGWPYCYDNARPAPEYPDHNCAATTRPDLLLPAHAAPLGMIFYDRTTLPGLRNHLLITYHGYRSTGHQVMSLAVRPNGKPTGTPQPVIRGWRDLSDSDGPAGAPTGLAIMADGTLLITEDHNGTLLRLALEQHSIH</sequence>
<protein>
    <submittedName>
        <fullName evidence="2">Glucose dehydrogenase</fullName>
    </submittedName>
</protein>
<dbReference type="PANTHER" id="PTHR19328:SF53">
    <property type="entry name" value="MEMBRANE PROTEIN"/>
    <property type="match status" value="1"/>
</dbReference>
<dbReference type="InterPro" id="IPR011041">
    <property type="entry name" value="Quinoprot_gluc/sorb_DH_b-prop"/>
</dbReference>
<dbReference type="SUPFAM" id="SSF50952">
    <property type="entry name" value="Soluble quinoprotein glucose dehydrogenase"/>
    <property type="match status" value="1"/>
</dbReference>